<keyword evidence="2 8" id="KW-0732">Signal</keyword>
<evidence type="ECO:0000256" key="4">
    <source>
        <dbReference type="ARBA" id="ARBA00023139"/>
    </source>
</evidence>
<dbReference type="OrthoDB" id="6713528at2"/>
<dbReference type="EMBL" id="APQD01000008">
    <property type="protein sequence ID" value="ENV83382.1"/>
    <property type="molecule type" value="Genomic_DNA"/>
</dbReference>
<comment type="caution">
    <text evidence="9">The sequence shown here is derived from an EMBL/GenBank/DDBJ whole genome shotgun (WGS) entry which is preliminary data.</text>
</comment>
<comment type="subcellular location">
    <subcellularLocation>
        <location evidence="1">Cell outer membrane</location>
        <topology evidence="1">Lipid-anchor</topology>
    </subcellularLocation>
</comment>
<accession>N9CC24</accession>
<protein>
    <recommendedName>
        <fullName evidence="11">Lipoprotein</fullName>
    </recommendedName>
</protein>
<proteinExistence type="predicted"/>
<evidence type="ECO:0000256" key="1">
    <source>
        <dbReference type="ARBA" id="ARBA00004459"/>
    </source>
</evidence>
<evidence type="ECO:0000313" key="10">
    <source>
        <dbReference type="Proteomes" id="UP000018460"/>
    </source>
</evidence>
<evidence type="ECO:0008006" key="11">
    <source>
        <dbReference type="Google" id="ProtNLM"/>
    </source>
</evidence>
<keyword evidence="5" id="KW-0998">Cell outer membrane</keyword>
<dbReference type="NCBIfam" id="NF047847">
    <property type="entry name" value="SS_mature_LptM"/>
    <property type="match status" value="1"/>
</dbReference>
<sequence length="76" mass="8098">MRQVICCMSLCAVGFAFTGCGQSGALQLPNDQNHDKRAKYLLYSDAEAPQKSAEQPEQAPVQPPAAPEDSTSTTTP</sequence>
<dbReference type="Proteomes" id="UP000018460">
    <property type="component" value="Unassembled WGS sequence"/>
</dbReference>
<evidence type="ECO:0000256" key="8">
    <source>
        <dbReference type="SAM" id="SignalP"/>
    </source>
</evidence>
<gene>
    <name evidence="9" type="ORF">F941_01010</name>
</gene>
<feature type="signal peptide" evidence="8">
    <location>
        <begin position="1"/>
        <end position="18"/>
    </location>
</feature>
<evidence type="ECO:0000313" key="9">
    <source>
        <dbReference type="EMBL" id="ENV83382.1"/>
    </source>
</evidence>
<reference evidence="9 10" key="1">
    <citation type="submission" date="2013-02" db="EMBL/GenBank/DDBJ databases">
        <title>The Genome Sequence of Acinetobacter bouvetii CIP 107468.</title>
        <authorList>
            <consortium name="The Broad Institute Genome Sequencing Platform"/>
            <consortium name="The Broad Institute Genome Sequencing Center for Infectious Disease"/>
            <person name="Cerqueira G."/>
            <person name="Feldgarden M."/>
            <person name="Courvalin P."/>
            <person name="Perichon B."/>
            <person name="Grillot-Courvalin C."/>
            <person name="Clermont D."/>
            <person name="Rocha E."/>
            <person name="Yoon E.-J."/>
            <person name="Nemec A."/>
            <person name="Walker B."/>
            <person name="Young S.K."/>
            <person name="Zeng Q."/>
            <person name="Gargeya S."/>
            <person name="Fitzgerald M."/>
            <person name="Haas B."/>
            <person name="Abouelleil A."/>
            <person name="Alvarado L."/>
            <person name="Arachchi H.M."/>
            <person name="Berlin A.M."/>
            <person name="Chapman S.B."/>
            <person name="Dewar J."/>
            <person name="Goldberg J."/>
            <person name="Griggs A."/>
            <person name="Gujja S."/>
            <person name="Hansen M."/>
            <person name="Howarth C."/>
            <person name="Imamovic A."/>
            <person name="Larimer J."/>
            <person name="McCowan C."/>
            <person name="Murphy C."/>
            <person name="Neiman D."/>
            <person name="Pearson M."/>
            <person name="Priest M."/>
            <person name="Roberts A."/>
            <person name="Saif S."/>
            <person name="Shea T."/>
            <person name="Sisk P."/>
            <person name="Sykes S."/>
            <person name="Wortman J."/>
            <person name="Nusbaum C."/>
            <person name="Birren B."/>
        </authorList>
    </citation>
    <scope>NUCLEOTIDE SEQUENCE [LARGE SCALE GENOMIC DNA]</scope>
    <source>
        <strain evidence="9 10">CIP 107468</strain>
    </source>
</reference>
<feature type="chain" id="PRO_5004139696" description="Lipoprotein" evidence="8">
    <location>
        <begin position="19"/>
        <end position="76"/>
    </location>
</feature>
<dbReference type="InterPro" id="IPR032831">
    <property type="entry name" value="LptM_cons"/>
</dbReference>
<keyword evidence="6" id="KW-0449">Lipoprotein</keyword>
<evidence type="ECO:0000256" key="7">
    <source>
        <dbReference type="SAM" id="MobiDB-lite"/>
    </source>
</evidence>
<organism evidence="9 10">
    <name type="scientific">Acinetobacter bouvetii DSM 14964 = CIP 107468</name>
    <dbReference type="NCBI Taxonomy" id="1120925"/>
    <lineage>
        <taxon>Bacteria</taxon>
        <taxon>Pseudomonadati</taxon>
        <taxon>Pseudomonadota</taxon>
        <taxon>Gammaproteobacteria</taxon>
        <taxon>Moraxellales</taxon>
        <taxon>Moraxellaceae</taxon>
        <taxon>Acinetobacter</taxon>
    </lineage>
</organism>
<feature type="region of interest" description="Disordered" evidence="7">
    <location>
        <begin position="44"/>
        <end position="76"/>
    </location>
</feature>
<dbReference type="AlphaFoldDB" id="N9CC24"/>
<keyword evidence="10" id="KW-1185">Reference proteome</keyword>
<keyword evidence="4" id="KW-0564">Palmitate</keyword>
<dbReference type="PATRIC" id="fig|1120925.3.peg.1083"/>
<evidence type="ECO:0000256" key="6">
    <source>
        <dbReference type="ARBA" id="ARBA00023288"/>
    </source>
</evidence>
<keyword evidence="3" id="KW-0472">Membrane</keyword>
<dbReference type="PROSITE" id="PS51257">
    <property type="entry name" value="PROKAR_LIPOPROTEIN"/>
    <property type="match status" value="1"/>
</dbReference>
<dbReference type="RefSeq" id="WP_005008564.1">
    <property type="nucleotide sequence ID" value="NZ_KB849726.1"/>
</dbReference>
<evidence type="ECO:0000256" key="5">
    <source>
        <dbReference type="ARBA" id="ARBA00023237"/>
    </source>
</evidence>
<evidence type="ECO:0000256" key="2">
    <source>
        <dbReference type="ARBA" id="ARBA00022729"/>
    </source>
</evidence>
<dbReference type="eggNOG" id="ENOG5031RVA">
    <property type="taxonomic scope" value="Bacteria"/>
</dbReference>
<evidence type="ECO:0000256" key="3">
    <source>
        <dbReference type="ARBA" id="ARBA00023136"/>
    </source>
</evidence>
<name>N9CC24_9GAMM</name>